<evidence type="ECO:0000313" key="19">
    <source>
        <dbReference type="Proteomes" id="UP000062475"/>
    </source>
</evidence>
<evidence type="ECO:0000313" key="18">
    <source>
        <dbReference type="Proteomes" id="UP000062398"/>
    </source>
</evidence>
<dbReference type="PANTHER" id="PTHR24095:SF14">
    <property type="entry name" value="ACETYL-COENZYME A SYNTHETASE 1"/>
    <property type="match status" value="1"/>
</dbReference>
<evidence type="ECO:0000313" key="17">
    <source>
        <dbReference type="Proteomes" id="UP000061362"/>
    </source>
</evidence>
<dbReference type="GO" id="GO:0003987">
    <property type="term" value="F:acetate-CoA ligase activity"/>
    <property type="evidence" value="ECO:0007669"/>
    <property type="project" value="UniProtKB-EC"/>
</dbReference>
<dbReference type="Proteomes" id="UP000061362">
    <property type="component" value="Chromosome"/>
</dbReference>
<dbReference type="Pfam" id="PF00501">
    <property type="entry name" value="AMP-binding"/>
    <property type="match status" value="1"/>
</dbReference>
<keyword evidence="3 9" id="KW-0436">Ligase</keyword>
<dbReference type="InterPro" id="IPR025110">
    <property type="entry name" value="AMP-bd_C"/>
</dbReference>
<proteinExistence type="inferred from homology"/>
<dbReference type="EMBL" id="CP012173">
    <property type="protein sequence ID" value="AKV75675.1"/>
    <property type="molecule type" value="Genomic_DNA"/>
</dbReference>
<dbReference type="InterPro" id="IPR045851">
    <property type="entry name" value="AMP-bd_C_sf"/>
</dbReference>
<dbReference type="EC" id="6.2.1.1" evidence="2"/>
<evidence type="ECO:0000313" key="13">
    <source>
        <dbReference type="EMBL" id="AKV80166.1"/>
    </source>
</evidence>
<keyword evidence="4" id="KW-0547">Nucleotide-binding</keyword>
<dbReference type="Proteomes" id="UP000056255">
    <property type="component" value="Chromosome"/>
</dbReference>
<feature type="domain" description="Acetyl-coenzyme A synthetase N-terminal" evidence="8">
    <location>
        <begin position="31"/>
        <end position="80"/>
    </location>
</feature>
<dbReference type="AlphaFoldDB" id="A0A088E2B0"/>
<evidence type="ECO:0000256" key="4">
    <source>
        <dbReference type="ARBA" id="ARBA00022741"/>
    </source>
</evidence>
<protein>
    <recommendedName>
        <fullName evidence="2">acetate--CoA ligase</fullName>
        <ecNumber evidence="2">6.2.1.1</ecNumber>
    </recommendedName>
</protein>
<dbReference type="EMBL" id="CP012175">
    <property type="protein sequence ID" value="AKV80166.1"/>
    <property type="molecule type" value="Genomic_DNA"/>
</dbReference>
<evidence type="ECO:0000256" key="2">
    <source>
        <dbReference type="ARBA" id="ARBA00013275"/>
    </source>
</evidence>
<dbReference type="Proteomes" id="UP000062398">
    <property type="component" value="Chromosome"/>
</dbReference>
<gene>
    <name evidence="9" type="ORF">HA72_0267</name>
    <name evidence="10" type="ORF">MsedA_0278</name>
    <name evidence="11" type="ORF">MsedB_0278</name>
    <name evidence="12" type="ORF">MsedC_0277</name>
    <name evidence="13" type="ORF">MsedD_0278</name>
    <name evidence="14" type="ORF">MsedE_0278</name>
</gene>
<evidence type="ECO:0000256" key="3">
    <source>
        <dbReference type="ARBA" id="ARBA00022598"/>
    </source>
</evidence>
<evidence type="ECO:0000313" key="12">
    <source>
        <dbReference type="EMBL" id="AKV77921.1"/>
    </source>
</evidence>
<evidence type="ECO:0000313" key="14">
    <source>
        <dbReference type="EMBL" id="AKV82408.1"/>
    </source>
</evidence>
<dbReference type="EMBL" id="CP012172">
    <property type="protein sequence ID" value="AKV73432.1"/>
    <property type="molecule type" value="Genomic_DNA"/>
</dbReference>
<evidence type="ECO:0000259" key="8">
    <source>
        <dbReference type="Pfam" id="PF16177"/>
    </source>
</evidence>
<evidence type="ECO:0000313" key="15">
    <source>
        <dbReference type="Proteomes" id="UP000029084"/>
    </source>
</evidence>
<evidence type="ECO:0000313" key="16">
    <source>
        <dbReference type="Proteomes" id="UP000056255"/>
    </source>
</evidence>
<dbReference type="GO" id="GO:0005524">
    <property type="term" value="F:ATP binding"/>
    <property type="evidence" value="ECO:0007669"/>
    <property type="project" value="UniProtKB-KW"/>
</dbReference>
<dbReference type="OrthoDB" id="371752at2157"/>
<feature type="domain" description="AMP-binding enzyme C-terminal" evidence="7">
    <location>
        <begin position="498"/>
        <end position="573"/>
    </location>
</feature>
<dbReference type="OMA" id="WMMGPWA"/>
<dbReference type="Proteomes" id="UP000068832">
    <property type="component" value="Chromosome"/>
</dbReference>
<evidence type="ECO:0000313" key="20">
    <source>
        <dbReference type="Proteomes" id="UP000068832"/>
    </source>
</evidence>
<dbReference type="EMBL" id="CP008822">
    <property type="protein sequence ID" value="AIM26431.1"/>
    <property type="molecule type" value="Genomic_DNA"/>
</dbReference>
<reference evidence="9 15" key="1">
    <citation type="journal article" date="2014" name="J. Bacteriol.">
        <title>Role of an Archaeal PitA Transporter in the Copper and Arsenic Resistance of Metallosphaera sedula, an Extreme Thermoacidophile.</title>
        <authorList>
            <person name="McCarthy S."/>
            <person name="Ai C."/>
            <person name="Wheaton G."/>
            <person name="Tevatia R."/>
            <person name="Eckrich V."/>
            <person name="Kelly R."/>
            <person name="Blum P."/>
        </authorList>
    </citation>
    <scope>NUCLEOTIDE SEQUENCE [LARGE SCALE GENOMIC DNA]</scope>
    <source>
        <strain evidence="9 15">CuR1</strain>
    </source>
</reference>
<dbReference type="InterPro" id="IPR000873">
    <property type="entry name" value="AMP-dep_synth/lig_dom"/>
</dbReference>
<evidence type="ECO:0000259" key="6">
    <source>
        <dbReference type="Pfam" id="PF00501"/>
    </source>
</evidence>
<dbReference type="EMBL" id="CP012176">
    <property type="protein sequence ID" value="AKV82408.1"/>
    <property type="molecule type" value="Genomic_DNA"/>
</dbReference>
<dbReference type="InterPro" id="IPR042099">
    <property type="entry name" value="ANL_N_sf"/>
</dbReference>
<dbReference type="EMBL" id="CP012174">
    <property type="protein sequence ID" value="AKV77921.1"/>
    <property type="molecule type" value="Genomic_DNA"/>
</dbReference>
<dbReference type="Gene3D" id="3.30.300.30">
    <property type="match status" value="1"/>
</dbReference>
<dbReference type="PROSITE" id="PS00455">
    <property type="entry name" value="AMP_BINDING"/>
    <property type="match status" value="1"/>
</dbReference>
<evidence type="ECO:0000259" key="7">
    <source>
        <dbReference type="Pfam" id="PF13193"/>
    </source>
</evidence>
<accession>A0A088E2B0</accession>
<name>A0A088E2B0_9CREN</name>
<dbReference type="RefSeq" id="WP_011921412.1">
    <property type="nucleotide sequence ID" value="NZ_AP019770.1"/>
</dbReference>
<dbReference type="SUPFAM" id="SSF56801">
    <property type="entry name" value="Acetyl-CoA synthetase-like"/>
    <property type="match status" value="1"/>
</dbReference>
<dbReference type="GO" id="GO:0006085">
    <property type="term" value="P:acetyl-CoA biosynthetic process"/>
    <property type="evidence" value="ECO:0007669"/>
    <property type="project" value="TreeGrafter"/>
</dbReference>
<sequence>MIWKPDKEWREESNIGKWLAERNQSLDQFQEFTWKEPETFWPSFLERVGVNFRRKPEKVLDLSRGREWSKWFVGSRLNVTDQLDDSPETLVSSMNEEGEVKEFSRSQVLSWAKSISSWLRRAGLSPGDRVAVYMPMTAEIVPIMLGIARAGMIIVPLFSGYGEEPIRVRVEDSGAKAIFTVDRYTRKGKRVEPTRNLERLNLVKIALKTSLELKDYHDLRELTREGGDGYEETEAESPLMIIYTSGTTGKPKGCVHVHGGFPVKASADMYFHFDVRKGEGVSWISDMGWMMGPWLVFGSLMVGARMALLDGYATPETLENFVNTLRVNVLGLSASLIRSLRSSKPSMKLDVRVVGNTGEPIDPESWNWIAQVTESPVINYSGGTEISGGILGNYVVKEMRPSSFNGQSPGIRAEVFNESGEPANPGEEGELVVLSVWPGMTRGFWKDPGRYIETYWSRWKNVWVHGDLAIKDEDGYFYIVGRSDDTIKVSGKRIGPGEIEAVLNAHRAIVESACVGVPDPTKGEKVICLAVPKEVRTGLEEELLKYLEERLGKAIAPSIVKLVPELPKTRNAKIMRRLIRNTILNKDLGDISSLENPQSLELIKKALS</sequence>
<reference evidence="17 18" key="2">
    <citation type="journal article" date="2015" name="Genome Announc.">
        <title>Complete Genome Sequences of Evolved Arsenate-Resistant Metallosphaera sedula Strains.</title>
        <authorList>
            <person name="Ai C."/>
            <person name="McCarthy S."/>
            <person name="Schackwitz W."/>
            <person name="Martin J."/>
            <person name="Lipzen A."/>
            <person name="Blum P."/>
        </authorList>
    </citation>
    <scope>NUCLEOTIDE SEQUENCE [LARGE SCALE GENOMIC DNA]</scope>
    <source>
        <strain evidence="12 18">ARS120-1</strain>
        <strain evidence="13 17">ARS120-2</strain>
        <strain evidence="10 20">ARS50-1</strain>
        <strain evidence="11 19">ARS50-2</strain>
    </source>
</reference>
<evidence type="ECO:0000313" key="11">
    <source>
        <dbReference type="EMBL" id="AKV75675.1"/>
    </source>
</evidence>
<evidence type="ECO:0000256" key="1">
    <source>
        <dbReference type="ARBA" id="ARBA00006432"/>
    </source>
</evidence>
<keyword evidence="5" id="KW-0067">ATP-binding</keyword>
<evidence type="ECO:0000313" key="10">
    <source>
        <dbReference type="EMBL" id="AKV73432.1"/>
    </source>
</evidence>
<dbReference type="InterPro" id="IPR032387">
    <property type="entry name" value="ACAS_N"/>
</dbReference>
<comment type="similarity">
    <text evidence="1">Belongs to the ATP-dependent AMP-binding enzyme family.</text>
</comment>
<dbReference type="InterPro" id="IPR020845">
    <property type="entry name" value="AMP-binding_CS"/>
</dbReference>
<feature type="domain" description="AMP-dependent synthetase/ligase" evidence="6">
    <location>
        <begin position="98"/>
        <end position="445"/>
    </location>
</feature>
<dbReference type="PATRIC" id="fig|43687.5.peg.272"/>
<evidence type="ECO:0000313" key="9">
    <source>
        <dbReference type="EMBL" id="AIM26431.1"/>
    </source>
</evidence>
<dbReference type="GeneID" id="91754712"/>
<dbReference type="Proteomes" id="UP000029084">
    <property type="component" value="Chromosome"/>
</dbReference>
<organism evidence="9 15">
    <name type="scientific">Metallosphaera sedula</name>
    <dbReference type="NCBI Taxonomy" id="43687"/>
    <lineage>
        <taxon>Archaea</taxon>
        <taxon>Thermoproteota</taxon>
        <taxon>Thermoprotei</taxon>
        <taxon>Sulfolobales</taxon>
        <taxon>Sulfolobaceae</taxon>
        <taxon>Metallosphaera</taxon>
    </lineage>
</organism>
<reference evidence="14 16" key="3">
    <citation type="submission" date="2015-07" db="EMBL/GenBank/DDBJ databases">
        <title>Physiological, transcriptional responses and genome re-sequencing of acid resistant extremely thermoacidophilic Metallosphaera sedula SARC-M1.</title>
        <authorList>
            <person name="Ai C."/>
            <person name="McCarthy S."/>
            <person name="Eckrich V."/>
            <person name="Rudrappa D."/>
            <person name="Qiu G."/>
            <person name="Blum P."/>
        </authorList>
    </citation>
    <scope>NUCLEOTIDE SEQUENCE [LARGE SCALE GENOMIC DNA]</scope>
    <source>
        <strain evidence="14 16">SARC-M1</strain>
    </source>
</reference>
<dbReference type="Pfam" id="PF13193">
    <property type="entry name" value="AMP-binding_C"/>
    <property type="match status" value="1"/>
</dbReference>
<dbReference type="Gene3D" id="3.40.50.12780">
    <property type="entry name" value="N-terminal domain of ligase-like"/>
    <property type="match status" value="1"/>
</dbReference>
<evidence type="ECO:0000256" key="5">
    <source>
        <dbReference type="ARBA" id="ARBA00022840"/>
    </source>
</evidence>
<dbReference type="PANTHER" id="PTHR24095">
    <property type="entry name" value="ACETYL-COENZYME A SYNTHETASE"/>
    <property type="match status" value="1"/>
</dbReference>
<dbReference type="Pfam" id="PF16177">
    <property type="entry name" value="ACAS_N"/>
    <property type="match status" value="1"/>
</dbReference>
<dbReference type="Proteomes" id="UP000062475">
    <property type="component" value="Chromosome"/>
</dbReference>